<dbReference type="EMBL" id="MBTF01000001">
    <property type="protein sequence ID" value="OOQ61681.1"/>
    <property type="molecule type" value="Genomic_DNA"/>
</dbReference>
<dbReference type="InterPro" id="IPR024775">
    <property type="entry name" value="DinB-like"/>
</dbReference>
<dbReference type="Pfam" id="PF12867">
    <property type="entry name" value="DinB_2"/>
    <property type="match status" value="1"/>
</dbReference>
<name>A0A1S9PL58_9SPHI</name>
<comment type="caution">
    <text evidence="2">The sequence shown here is derived from an EMBL/GenBank/DDBJ whole genome shotgun (WGS) entry which is preliminary data.</text>
</comment>
<feature type="domain" description="DinB-like" evidence="1">
    <location>
        <begin position="9"/>
        <end position="159"/>
    </location>
</feature>
<proteinExistence type="predicted"/>
<gene>
    <name evidence="2" type="ORF">BC343_00995</name>
</gene>
<evidence type="ECO:0000313" key="2">
    <source>
        <dbReference type="EMBL" id="OOQ61681.1"/>
    </source>
</evidence>
<evidence type="ECO:0000259" key="1">
    <source>
        <dbReference type="Pfam" id="PF12867"/>
    </source>
</evidence>
<evidence type="ECO:0000313" key="3">
    <source>
        <dbReference type="Proteomes" id="UP000189739"/>
    </source>
</evidence>
<dbReference type="SUPFAM" id="SSF109854">
    <property type="entry name" value="DinB/YfiT-like putative metalloenzymes"/>
    <property type="match status" value="1"/>
</dbReference>
<dbReference type="OrthoDB" id="679284at2"/>
<dbReference type="InterPro" id="IPR034660">
    <property type="entry name" value="DinB/YfiT-like"/>
</dbReference>
<accession>A0A1S9PL58</accession>
<dbReference type="Gene3D" id="1.20.120.450">
    <property type="entry name" value="dinb family like domain"/>
    <property type="match status" value="1"/>
</dbReference>
<sequence>MTPQSINAYKTATHNFLKQLEVFNEQQFNTVPFEGSWTPAQVADHMYKSQVGLPQVLTGNTEAAHRKPDANNEVIGNIFLDFNTKLKSPDFILPSLQPLDKAEMLSNYYSKADEIENTAQELDGAEVCLDFALPVMGTLTRTEWLHFVTCHTIRHTRQLENIHQQMSL</sequence>
<dbReference type="Proteomes" id="UP000189739">
    <property type="component" value="Unassembled WGS sequence"/>
</dbReference>
<reference evidence="2 3" key="1">
    <citation type="submission" date="2016-07" db="EMBL/GenBank/DDBJ databases">
        <title>Genomic analysis of zinc-resistant bacterium Mucilaginibacter pedocola TBZ30.</title>
        <authorList>
            <person name="Huang J."/>
            <person name="Tang J."/>
        </authorList>
    </citation>
    <scope>NUCLEOTIDE SEQUENCE [LARGE SCALE GENOMIC DNA]</scope>
    <source>
        <strain evidence="2 3">TBZ30</strain>
    </source>
</reference>
<dbReference type="AlphaFoldDB" id="A0A1S9PL58"/>
<dbReference type="STRING" id="1792845.BC343_00995"/>
<keyword evidence="3" id="KW-1185">Reference proteome</keyword>
<organism evidence="2 3">
    <name type="scientific">Mucilaginibacter pedocola</name>
    <dbReference type="NCBI Taxonomy" id="1792845"/>
    <lineage>
        <taxon>Bacteria</taxon>
        <taxon>Pseudomonadati</taxon>
        <taxon>Bacteroidota</taxon>
        <taxon>Sphingobacteriia</taxon>
        <taxon>Sphingobacteriales</taxon>
        <taxon>Sphingobacteriaceae</taxon>
        <taxon>Mucilaginibacter</taxon>
    </lineage>
</organism>
<protein>
    <recommendedName>
        <fullName evidence="1">DinB-like domain-containing protein</fullName>
    </recommendedName>
</protein>
<dbReference type="RefSeq" id="WP_078345855.1">
    <property type="nucleotide sequence ID" value="NZ_MBTF01000001.1"/>
</dbReference>